<keyword evidence="9" id="KW-1185">Reference proteome</keyword>
<evidence type="ECO:0000256" key="1">
    <source>
        <dbReference type="ARBA" id="ARBA00005010"/>
    </source>
</evidence>
<sequence>MKERRNKSYYPLMLDIIGKPCVIIGGGAVAQRKAESLIEAGARITLISPACTEQLEEWARVGHVTILKKQYQAGMPELREALLIFAATNQAEINAAVRLEAESMGKLVTVADDSERSGFIVPAVVRRGKLVISVSTAGASPAVAKRVRHELEKTYGEEYEVYLELLHELRVLIKEKVRDTVDRQVIYKSMLEWELLGWIRSGGFVSSTKRELMEHIAADPTLAGMKQLDKWIREHSQ</sequence>
<dbReference type="InterPro" id="IPR036291">
    <property type="entry name" value="NAD(P)-bd_dom_sf"/>
</dbReference>
<evidence type="ECO:0000313" key="8">
    <source>
        <dbReference type="EMBL" id="NOU96000.1"/>
    </source>
</evidence>
<dbReference type="GO" id="GO:0043115">
    <property type="term" value="F:precorrin-2 dehydrogenase activity"/>
    <property type="evidence" value="ECO:0007669"/>
    <property type="project" value="UniProtKB-EC"/>
</dbReference>
<keyword evidence="5" id="KW-0627">Porphyrin biosynthesis</keyword>
<gene>
    <name evidence="8" type="ORF">GC093_22655</name>
</gene>
<evidence type="ECO:0000256" key="3">
    <source>
        <dbReference type="ARBA" id="ARBA00023002"/>
    </source>
</evidence>
<dbReference type="GO" id="GO:0004325">
    <property type="term" value="F:ferrochelatase activity"/>
    <property type="evidence" value="ECO:0007669"/>
    <property type="project" value="InterPro"/>
</dbReference>
<evidence type="ECO:0000256" key="6">
    <source>
        <dbReference type="ARBA" id="ARBA00047561"/>
    </source>
</evidence>
<dbReference type="GO" id="GO:0019354">
    <property type="term" value="P:siroheme biosynthetic process"/>
    <property type="evidence" value="ECO:0007669"/>
    <property type="project" value="InterPro"/>
</dbReference>
<keyword evidence="4" id="KW-0520">NAD</keyword>
<dbReference type="EMBL" id="WHOD01000087">
    <property type="protein sequence ID" value="NOU96000.1"/>
    <property type="molecule type" value="Genomic_DNA"/>
</dbReference>
<comment type="caution">
    <text evidence="8">The sequence shown here is derived from an EMBL/GenBank/DDBJ whole genome shotgun (WGS) entry which is preliminary data.</text>
</comment>
<proteinExistence type="predicted"/>
<name>A0A972GZX9_9BACL</name>
<evidence type="ECO:0000313" key="9">
    <source>
        <dbReference type="Proteomes" id="UP000641588"/>
    </source>
</evidence>
<dbReference type="NCBIfam" id="TIGR01470">
    <property type="entry name" value="cysG_Nterm"/>
    <property type="match status" value="1"/>
</dbReference>
<dbReference type="RefSeq" id="WP_171654223.1">
    <property type="nucleotide sequence ID" value="NZ_WHOD01000087.1"/>
</dbReference>
<dbReference type="SUPFAM" id="SSF51735">
    <property type="entry name" value="NAD(P)-binding Rossmann-fold domains"/>
    <property type="match status" value="1"/>
</dbReference>
<comment type="pathway">
    <text evidence="1">Porphyrin-containing compound metabolism; siroheme biosynthesis; sirohydrochlorin from precorrin-2: step 1/1.</text>
</comment>
<reference evidence="8" key="1">
    <citation type="submission" date="2019-10" db="EMBL/GenBank/DDBJ databases">
        <title>Description of Paenibacillus glebae sp. nov.</title>
        <authorList>
            <person name="Carlier A."/>
            <person name="Qi S."/>
        </authorList>
    </citation>
    <scope>NUCLEOTIDE SEQUENCE</scope>
    <source>
        <strain evidence="8">LMG 31456</strain>
    </source>
</reference>
<protein>
    <recommendedName>
        <fullName evidence="2">precorrin-2 dehydrogenase</fullName>
        <ecNumber evidence="2">1.3.1.76</ecNumber>
    </recommendedName>
</protein>
<dbReference type="PANTHER" id="PTHR35330:SF1">
    <property type="entry name" value="SIROHEME BIOSYNTHESIS PROTEIN MET8"/>
    <property type="match status" value="1"/>
</dbReference>
<feature type="domain" description="Siroheme synthase central" evidence="7">
    <location>
        <begin position="127"/>
        <end position="153"/>
    </location>
</feature>
<comment type="catalytic activity">
    <reaction evidence="6">
        <text>precorrin-2 + NAD(+) = sirohydrochlorin + NADH + 2 H(+)</text>
        <dbReference type="Rhea" id="RHEA:15613"/>
        <dbReference type="ChEBI" id="CHEBI:15378"/>
        <dbReference type="ChEBI" id="CHEBI:57540"/>
        <dbReference type="ChEBI" id="CHEBI:57945"/>
        <dbReference type="ChEBI" id="CHEBI:58351"/>
        <dbReference type="ChEBI" id="CHEBI:58827"/>
        <dbReference type="EC" id="1.3.1.76"/>
    </reaction>
</comment>
<evidence type="ECO:0000256" key="5">
    <source>
        <dbReference type="ARBA" id="ARBA00023244"/>
    </source>
</evidence>
<dbReference type="AlphaFoldDB" id="A0A972GZX9"/>
<accession>A0A972GZX9</accession>
<dbReference type="Proteomes" id="UP000641588">
    <property type="component" value="Unassembled WGS sequence"/>
</dbReference>
<dbReference type="InterPro" id="IPR028281">
    <property type="entry name" value="Sirohaem_synthase_central"/>
</dbReference>
<dbReference type="Gene3D" id="3.40.50.720">
    <property type="entry name" value="NAD(P)-binding Rossmann-like Domain"/>
    <property type="match status" value="1"/>
</dbReference>
<organism evidence="8 9">
    <name type="scientific">Paenibacillus foliorum</name>
    <dbReference type="NCBI Taxonomy" id="2654974"/>
    <lineage>
        <taxon>Bacteria</taxon>
        <taxon>Bacillati</taxon>
        <taxon>Bacillota</taxon>
        <taxon>Bacilli</taxon>
        <taxon>Bacillales</taxon>
        <taxon>Paenibacillaceae</taxon>
        <taxon>Paenibacillus</taxon>
    </lineage>
</organism>
<dbReference type="Pfam" id="PF14824">
    <property type="entry name" value="Sirohm_synth_M"/>
    <property type="match status" value="1"/>
</dbReference>
<dbReference type="InterPro" id="IPR006367">
    <property type="entry name" value="Sirohaem_synthase_N"/>
</dbReference>
<dbReference type="EC" id="1.3.1.76" evidence="2"/>
<dbReference type="SUPFAM" id="SSF75615">
    <property type="entry name" value="Siroheme synthase middle domains-like"/>
    <property type="match status" value="1"/>
</dbReference>
<evidence type="ECO:0000256" key="4">
    <source>
        <dbReference type="ARBA" id="ARBA00023027"/>
    </source>
</evidence>
<dbReference type="Gene3D" id="1.10.8.610">
    <property type="entry name" value="SirC, precorrin-2 dehydrogenase, C-terminal helical domain-like"/>
    <property type="match status" value="1"/>
</dbReference>
<evidence type="ECO:0000259" key="7">
    <source>
        <dbReference type="Pfam" id="PF14824"/>
    </source>
</evidence>
<dbReference type="InterPro" id="IPR042518">
    <property type="entry name" value="SirC_C"/>
</dbReference>
<dbReference type="PANTHER" id="PTHR35330">
    <property type="entry name" value="SIROHEME BIOSYNTHESIS PROTEIN MET8"/>
    <property type="match status" value="1"/>
</dbReference>
<keyword evidence="3" id="KW-0560">Oxidoreductase</keyword>
<dbReference type="Pfam" id="PF13241">
    <property type="entry name" value="NAD_binding_7"/>
    <property type="match status" value="1"/>
</dbReference>
<evidence type="ECO:0000256" key="2">
    <source>
        <dbReference type="ARBA" id="ARBA00012400"/>
    </source>
</evidence>
<dbReference type="InterPro" id="IPR028161">
    <property type="entry name" value="Met8-like"/>
</dbReference>